<evidence type="ECO:0000256" key="5">
    <source>
        <dbReference type="ARBA" id="ARBA00022747"/>
    </source>
</evidence>
<dbReference type="InterPro" id="IPR040980">
    <property type="entry name" value="SWI2_SNF2"/>
</dbReference>
<organism evidence="12 13">
    <name type="scientific">Leptospira ryugenii</name>
    <dbReference type="NCBI Taxonomy" id="1917863"/>
    <lineage>
        <taxon>Bacteria</taxon>
        <taxon>Pseudomonadati</taxon>
        <taxon>Spirochaetota</taxon>
        <taxon>Spirochaetia</taxon>
        <taxon>Leptospirales</taxon>
        <taxon>Leptospiraceae</taxon>
        <taxon>Leptospira</taxon>
    </lineage>
</organism>
<keyword evidence="6 12" id="KW-0255">Endonuclease</keyword>
<evidence type="ECO:0000313" key="13">
    <source>
        <dbReference type="Proteomes" id="UP000245133"/>
    </source>
</evidence>
<dbReference type="Pfam" id="PF11867">
    <property type="entry name" value="T1RH-like_C"/>
    <property type="match status" value="1"/>
</dbReference>
<keyword evidence="13" id="KW-1185">Reference proteome</keyword>
<keyword evidence="7 10" id="KW-0378">Hydrolase</keyword>
<protein>
    <recommendedName>
        <fullName evidence="10">Type I restriction enzyme endonuclease subunit</fullName>
        <shortName evidence="10">R protein</shortName>
        <ecNumber evidence="10">3.1.21.3</ecNumber>
    </recommendedName>
</protein>
<proteinExistence type="inferred from homology"/>
<dbReference type="CDD" id="cd22332">
    <property type="entry name" value="HsdR_N"/>
    <property type="match status" value="1"/>
</dbReference>
<comment type="function">
    <text evidence="10">Subunit R is required for both nuclease and ATPase activities, but not for modification.</text>
</comment>
<keyword evidence="4 10" id="KW-0547">Nucleotide-binding</keyword>
<feature type="domain" description="Helicase ATP-binding" evidence="11">
    <location>
        <begin position="287"/>
        <end position="458"/>
    </location>
</feature>
<dbReference type="InterPro" id="IPR027417">
    <property type="entry name" value="P-loop_NTPase"/>
</dbReference>
<dbReference type="NCBIfam" id="TIGR00348">
    <property type="entry name" value="hsdR"/>
    <property type="match status" value="1"/>
</dbReference>
<dbReference type="PROSITE" id="PS51192">
    <property type="entry name" value="HELICASE_ATP_BIND_1"/>
    <property type="match status" value="1"/>
</dbReference>
<dbReference type="EC" id="3.1.21.3" evidence="10"/>
<evidence type="ECO:0000259" key="11">
    <source>
        <dbReference type="PROSITE" id="PS51192"/>
    </source>
</evidence>
<dbReference type="RefSeq" id="WP_108974305.1">
    <property type="nucleotide sequence ID" value="NZ_BFBB01000003.1"/>
</dbReference>
<dbReference type="GO" id="GO:0009307">
    <property type="term" value="P:DNA restriction-modification system"/>
    <property type="evidence" value="ECO:0007669"/>
    <property type="project" value="UniProtKB-KW"/>
</dbReference>
<keyword evidence="5 10" id="KW-0680">Restriction system</keyword>
<dbReference type="InterPro" id="IPR051268">
    <property type="entry name" value="Type-I_R_enzyme_R_subunit"/>
</dbReference>
<dbReference type="Gene3D" id="3.90.1570.50">
    <property type="match status" value="1"/>
</dbReference>
<dbReference type="PANTHER" id="PTHR30195">
    <property type="entry name" value="TYPE I SITE-SPECIFIC DEOXYRIBONUCLEASE PROTEIN SUBUNIT M AND R"/>
    <property type="match status" value="1"/>
</dbReference>
<dbReference type="Pfam" id="PF04313">
    <property type="entry name" value="HSDR_N"/>
    <property type="match status" value="1"/>
</dbReference>
<accession>A0A2P2DXS8</accession>
<sequence length="1029" mass="116606">MTANLTEADVEQIAIDLFKELGYDYLFGKDILPEEPSAQRENLNESFLPFILKASLSKLNPTIPADGIEEAFRKVTRISFPTTLACNHEFHKLLTEGIDVTYKGKERIVTEKVKLIDFEKPNQNQFHVINQFTIIEGQNNRRPDLLIFVNGLPLGVIELKNPSDHTTTIWSAYSQLQTYKEQIPGLFTFNEVLIISDGLEARIGSISADKERFAVWRTIEGEKLASNSMSQLEVMIKGVFEKKRFLDLIRFFTVFEKEDNGSYVKKIAGYHQYHAVNTAIKQTIEASKPKGDRRIGVVWHTQGSGKSLTMTFFAGRAILEPEMQNPTIVIITDRQDLDNQLFGTFSNCKELLRQTPIQANDRNHLKELLSVASGGVVFTTVQKFFPEEKYDTYPLLSERRNIIVMADEAHRSQYDFIDGFARHMRDGLPHASFIGFTGTPIELSDKNTRAVFGEYISIYDIQRAVLDKATVPIFYESRLAKLELKESEKPNIDPTFESITEDEEERDKQKLKSKWGAIEALVGAKNRLKLIANDFSKHWQLRLNVMEGKAMIVTMSRRIAIDLYNEIIKLHPEWESDDDNKGVIKVIMTGSATDPPDWQKHIRNGKRRKDLAEIFKNPKSSFKIVIVRDMWLTGFDAPSLNTIYIDKPMNGHGLMQAIARVNRVFKDKAGGLVVDYIGIADSLKSALALYTQSGGKGSTAIDQAEAVAVMLEKYEIVKGLFHGFDYSIWLTGSPKDRLNLLPLALEHILSQEDGKSKLQKMVTELTQAFALSVPHDKTNEIRDEVAFFQTVRSALTKKSGEEKKKSPEDIDYAIRQLIAGAVSSNEVIDIFSAVGLNKPDISILTDEFLAEVQGMPQKNLAVELLQKLLKEEVSKMSGKRNIVKTRTFLGMLETSLKKYQNRAIETAQVIEHLIELAKKMREESKRGADLGLSDDEVAFYDALLENESAVREMKNDDIKIIAKELVKTLKSNLKINWSEREQVKALIRVNIKKILKKYGYPPDMQAKATALVLEQAEELYGDWVEAEVA</sequence>
<dbReference type="InterPro" id="IPR055180">
    <property type="entry name" value="HsdR_RecA-like_helicase_dom_2"/>
</dbReference>
<evidence type="ECO:0000256" key="4">
    <source>
        <dbReference type="ARBA" id="ARBA00022741"/>
    </source>
</evidence>
<dbReference type="GO" id="GO:0003677">
    <property type="term" value="F:DNA binding"/>
    <property type="evidence" value="ECO:0007669"/>
    <property type="project" value="UniProtKB-KW"/>
</dbReference>
<evidence type="ECO:0000256" key="9">
    <source>
        <dbReference type="ARBA" id="ARBA00023125"/>
    </source>
</evidence>
<evidence type="ECO:0000256" key="10">
    <source>
        <dbReference type="RuleBase" id="RU364115"/>
    </source>
</evidence>
<dbReference type="Pfam" id="PF22679">
    <property type="entry name" value="T1R_D3-like"/>
    <property type="match status" value="1"/>
</dbReference>
<dbReference type="InterPro" id="IPR007409">
    <property type="entry name" value="Restrct_endonuc_type1_HsdR_N"/>
</dbReference>
<dbReference type="EMBL" id="BFBB01000003">
    <property type="protein sequence ID" value="GBF49426.1"/>
    <property type="molecule type" value="Genomic_DNA"/>
</dbReference>
<dbReference type="Pfam" id="PF18766">
    <property type="entry name" value="SWI2_SNF2"/>
    <property type="match status" value="1"/>
</dbReference>
<comment type="caution">
    <text evidence="12">The sequence shown here is derived from an EMBL/GenBank/DDBJ whole genome shotgun (WGS) entry which is preliminary data.</text>
</comment>
<evidence type="ECO:0000256" key="3">
    <source>
        <dbReference type="ARBA" id="ARBA00022722"/>
    </source>
</evidence>
<dbReference type="CDD" id="cd18030">
    <property type="entry name" value="DEXHc_RE_I_HsdR"/>
    <property type="match status" value="1"/>
</dbReference>
<dbReference type="Proteomes" id="UP000245133">
    <property type="component" value="Unassembled WGS sequence"/>
</dbReference>
<reference evidence="12 13" key="1">
    <citation type="submission" date="2018-02" db="EMBL/GenBank/DDBJ databases">
        <title>Novel Leptospira species isolated from soil and water in Japan.</title>
        <authorList>
            <person name="Nakao R."/>
            <person name="Masuzawa T."/>
        </authorList>
    </citation>
    <scope>NUCLEOTIDE SEQUENCE [LARGE SCALE GENOMIC DNA]</scope>
    <source>
        <strain evidence="12 13">YH101</strain>
    </source>
</reference>
<evidence type="ECO:0000313" key="12">
    <source>
        <dbReference type="EMBL" id="GBF49426.1"/>
    </source>
</evidence>
<dbReference type="InterPro" id="IPR021810">
    <property type="entry name" value="T1RH-like_C"/>
</dbReference>
<evidence type="ECO:0000256" key="8">
    <source>
        <dbReference type="ARBA" id="ARBA00022840"/>
    </source>
</evidence>
<dbReference type="InterPro" id="IPR014001">
    <property type="entry name" value="Helicase_ATP-bd"/>
</dbReference>
<dbReference type="OrthoDB" id="9758243at2"/>
<dbReference type="PANTHER" id="PTHR30195:SF15">
    <property type="entry name" value="TYPE I RESTRICTION ENZYME HINDI ENDONUCLEASE SUBUNIT"/>
    <property type="match status" value="1"/>
</dbReference>
<evidence type="ECO:0000256" key="2">
    <source>
        <dbReference type="ARBA" id="ARBA00008598"/>
    </source>
</evidence>
<dbReference type="InterPro" id="IPR004473">
    <property type="entry name" value="Restrct_endonuc_typeI_HsdR"/>
</dbReference>
<dbReference type="CDD" id="cd18800">
    <property type="entry name" value="SF2_C_EcoR124I-like"/>
    <property type="match status" value="1"/>
</dbReference>
<keyword evidence="8 10" id="KW-0067">ATP-binding</keyword>
<dbReference type="SUPFAM" id="SSF52540">
    <property type="entry name" value="P-loop containing nucleoside triphosphate hydrolases"/>
    <property type="match status" value="2"/>
</dbReference>
<keyword evidence="3" id="KW-0540">Nuclease</keyword>
<dbReference type="GO" id="GO:0005524">
    <property type="term" value="F:ATP binding"/>
    <property type="evidence" value="ECO:0007669"/>
    <property type="project" value="UniProtKB-KW"/>
</dbReference>
<keyword evidence="9 10" id="KW-0238">DNA-binding</keyword>
<evidence type="ECO:0000256" key="7">
    <source>
        <dbReference type="ARBA" id="ARBA00022801"/>
    </source>
</evidence>
<gene>
    <name evidence="12" type="ORF">LPTSP4_09390</name>
</gene>
<dbReference type="GO" id="GO:0009035">
    <property type="term" value="F:type I site-specific deoxyribonuclease activity"/>
    <property type="evidence" value="ECO:0007669"/>
    <property type="project" value="UniProtKB-EC"/>
</dbReference>
<dbReference type="SMART" id="SM00487">
    <property type="entry name" value="DEXDc"/>
    <property type="match status" value="1"/>
</dbReference>
<evidence type="ECO:0000256" key="6">
    <source>
        <dbReference type="ARBA" id="ARBA00022759"/>
    </source>
</evidence>
<dbReference type="Gene3D" id="3.40.50.300">
    <property type="entry name" value="P-loop containing nucleotide triphosphate hydrolases"/>
    <property type="match status" value="3"/>
</dbReference>
<name>A0A2P2DXS8_9LEPT</name>
<comment type="similarity">
    <text evidence="2 10">Belongs to the HsdR family.</text>
</comment>
<dbReference type="AlphaFoldDB" id="A0A2P2DXS8"/>
<evidence type="ECO:0000256" key="1">
    <source>
        <dbReference type="ARBA" id="ARBA00000851"/>
    </source>
</evidence>
<comment type="subunit">
    <text evidence="10">The type I restriction/modification system is composed of three polypeptides R, M and S.</text>
</comment>
<comment type="catalytic activity">
    <reaction evidence="1 10">
        <text>Endonucleolytic cleavage of DNA to give random double-stranded fragments with terminal 5'-phosphates, ATP is simultaneously hydrolyzed.</text>
        <dbReference type="EC" id="3.1.21.3"/>
    </reaction>
</comment>